<evidence type="ECO:0000313" key="3">
    <source>
        <dbReference type="Proteomes" id="UP000094065"/>
    </source>
</evidence>
<evidence type="ECO:0000259" key="1">
    <source>
        <dbReference type="Pfam" id="PF00724"/>
    </source>
</evidence>
<dbReference type="CDD" id="cd02933">
    <property type="entry name" value="OYE_like_FMN"/>
    <property type="match status" value="1"/>
</dbReference>
<dbReference type="SUPFAM" id="SSF51395">
    <property type="entry name" value="FMN-linked oxidoreductases"/>
    <property type="match status" value="1"/>
</dbReference>
<dbReference type="InterPro" id="IPR013785">
    <property type="entry name" value="Aldolase_TIM"/>
</dbReference>
<dbReference type="InterPro" id="IPR001155">
    <property type="entry name" value="OxRdtase_FMN_N"/>
</dbReference>
<proteinExistence type="predicted"/>
<dbReference type="GO" id="GO:0010181">
    <property type="term" value="F:FMN binding"/>
    <property type="evidence" value="ECO:0007669"/>
    <property type="project" value="InterPro"/>
</dbReference>
<feature type="domain" description="NADH:flavin oxidoreductase/NADH oxidase N-terminal" evidence="1">
    <location>
        <begin position="6"/>
        <end position="331"/>
    </location>
</feature>
<dbReference type="GO" id="GO:0016491">
    <property type="term" value="F:oxidoreductase activity"/>
    <property type="evidence" value="ECO:0007669"/>
    <property type="project" value="InterPro"/>
</dbReference>
<dbReference type="PANTHER" id="PTHR22893:SF91">
    <property type="entry name" value="NADPH DEHYDROGENASE 2-RELATED"/>
    <property type="match status" value="1"/>
</dbReference>
<dbReference type="Proteomes" id="UP000094065">
    <property type="component" value="Unassembled WGS sequence"/>
</dbReference>
<evidence type="ECO:0000313" key="2">
    <source>
        <dbReference type="EMBL" id="ODN78387.1"/>
    </source>
</evidence>
<reference evidence="2 3" key="1">
    <citation type="submission" date="2016-06" db="EMBL/GenBank/DDBJ databases">
        <title>Evolution of pathogenesis and genome organization in the Tremellales.</title>
        <authorList>
            <person name="Cuomo C."/>
            <person name="Litvintseva A."/>
            <person name="Heitman J."/>
            <person name="Chen Y."/>
            <person name="Sun S."/>
            <person name="Springer D."/>
            <person name="Dromer F."/>
            <person name="Young S."/>
            <person name="Zeng Q."/>
            <person name="Chapman S."/>
            <person name="Gujja S."/>
            <person name="Saif S."/>
            <person name="Birren B."/>
        </authorList>
    </citation>
    <scope>NUCLEOTIDE SEQUENCE [LARGE SCALE GENOMIC DNA]</scope>
    <source>
        <strain evidence="2 3">CBS 6039</strain>
    </source>
</reference>
<sequence>MSPQSKLFAPTTVGALELDHRIVMAPLTRFRAGADGVPAPDAVKYYGQRASKGGLQITEGSIISQEAGGYPHVPGLWSKEQIEGWKPVTAAVHAKGGKIVVQLAALGRVADPKIVDKVVAPSDIPLPGGPQTLHVLTEEDIDRYVESFAQAARNANEAGFDAVEAHFASGYLGDLFIQTVSNKRTDSYAASTFKFPLRVIEAFSNVVGADRVGLKISPFSDFQGMREAKPLDTFVPLVDKILGAYPKLAYVHAVEPRVNGFDIKEDVGDDTLEPIRQLVKEKGQGTKFIVAGGYTPEGAIAHAEATDDLIAIGRYFISNPDMVYRIKNGYPLGEYNRDTFYSPGPVGYIDYPEYNAIKQDHGADAIAPATA</sequence>
<dbReference type="Pfam" id="PF00724">
    <property type="entry name" value="Oxidored_FMN"/>
    <property type="match status" value="1"/>
</dbReference>
<dbReference type="STRING" id="1295533.A0A1E3HPY2"/>
<dbReference type="Gene3D" id="3.20.20.70">
    <property type="entry name" value="Aldolase class I"/>
    <property type="match status" value="1"/>
</dbReference>
<protein>
    <recommendedName>
        <fullName evidence="1">NADH:flavin oxidoreductase/NADH oxidase N-terminal domain-containing protein</fullName>
    </recommendedName>
</protein>
<organism evidence="2 3">
    <name type="scientific">Cryptococcus amylolentus CBS 6039</name>
    <dbReference type="NCBI Taxonomy" id="1295533"/>
    <lineage>
        <taxon>Eukaryota</taxon>
        <taxon>Fungi</taxon>
        <taxon>Dikarya</taxon>
        <taxon>Basidiomycota</taxon>
        <taxon>Agaricomycotina</taxon>
        <taxon>Tremellomycetes</taxon>
        <taxon>Tremellales</taxon>
        <taxon>Cryptococcaceae</taxon>
        <taxon>Cryptococcus</taxon>
    </lineage>
</organism>
<dbReference type="PANTHER" id="PTHR22893">
    <property type="entry name" value="NADH OXIDOREDUCTASE-RELATED"/>
    <property type="match status" value="1"/>
</dbReference>
<dbReference type="OrthoDB" id="276546at2759"/>
<gene>
    <name evidence="2" type="ORF">L202_04026</name>
</gene>
<keyword evidence="3" id="KW-1185">Reference proteome</keyword>
<dbReference type="GeneID" id="30155335"/>
<comment type="caution">
    <text evidence="2">The sequence shown here is derived from an EMBL/GenBank/DDBJ whole genome shotgun (WGS) entry which is preliminary data.</text>
</comment>
<accession>A0A1E3HPY2</accession>
<dbReference type="RefSeq" id="XP_018993433.1">
    <property type="nucleotide sequence ID" value="XM_019137997.1"/>
</dbReference>
<dbReference type="AlphaFoldDB" id="A0A1E3HPY2"/>
<name>A0A1E3HPY2_9TREE</name>
<dbReference type="EMBL" id="AWGJ01000006">
    <property type="protein sequence ID" value="ODN78387.1"/>
    <property type="molecule type" value="Genomic_DNA"/>
</dbReference>
<dbReference type="InterPro" id="IPR045247">
    <property type="entry name" value="Oye-like"/>
</dbReference>